<gene>
    <name evidence="2" type="ORF">PMAYCL1PPCAC_01238</name>
</gene>
<feature type="non-terminal residue" evidence="2">
    <location>
        <position position="1"/>
    </location>
</feature>
<feature type="region of interest" description="Disordered" evidence="1">
    <location>
        <begin position="83"/>
        <end position="109"/>
    </location>
</feature>
<organism evidence="2 3">
    <name type="scientific">Pristionchus mayeri</name>
    <dbReference type="NCBI Taxonomy" id="1317129"/>
    <lineage>
        <taxon>Eukaryota</taxon>
        <taxon>Metazoa</taxon>
        <taxon>Ecdysozoa</taxon>
        <taxon>Nematoda</taxon>
        <taxon>Chromadorea</taxon>
        <taxon>Rhabditida</taxon>
        <taxon>Rhabditina</taxon>
        <taxon>Diplogasteromorpha</taxon>
        <taxon>Diplogasteroidea</taxon>
        <taxon>Neodiplogasteridae</taxon>
        <taxon>Pristionchus</taxon>
    </lineage>
</organism>
<sequence>HRRSRGKHTVIETTTERRTPDGLLLSTSHSRNVFYGNHPNGMQHDVVALSPGERRCNHTPIRVLGRSPYRRPRSETVIREEMYSRTEYSPERKPPSRIRSPEVRHVPISRNYNTEDVRRSETRATFREDVVDNGRDWRREDRRAESREDWRVERRDERRPESKELYGNSTIYGDDWSARGSECKQSHLVRQSEGLSTELILVLNRLNDLRIMKGLRPLVVDCALMRKAEILIREICRDGELRSAPPSLRLSLWKGDRLHSAIADLWTHHAPPTTPSDRFDPTRDASLSVTGLASGYAHEEQKFVVVA</sequence>
<keyword evidence="3" id="KW-1185">Reference proteome</keyword>
<reference evidence="3" key="1">
    <citation type="submission" date="2022-10" db="EMBL/GenBank/DDBJ databases">
        <title>Genome assembly of Pristionchus species.</title>
        <authorList>
            <person name="Yoshida K."/>
            <person name="Sommer R.J."/>
        </authorList>
    </citation>
    <scope>NUCLEOTIDE SEQUENCE [LARGE SCALE GENOMIC DNA]</scope>
    <source>
        <strain evidence="3">RS5460</strain>
    </source>
</reference>
<protein>
    <submittedName>
        <fullName evidence="2">Uncharacterized protein</fullName>
    </submittedName>
</protein>
<comment type="caution">
    <text evidence="2">The sequence shown here is derived from an EMBL/GenBank/DDBJ whole genome shotgun (WGS) entry which is preliminary data.</text>
</comment>
<evidence type="ECO:0000313" key="3">
    <source>
        <dbReference type="Proteomes" id="UP001328107"/>
    </source>
</evidence>
<accession>A0AAN4YZ26</accession>
<proteinExistence type="predicted"/>
<dbReference type="AlphaFoldDB" id="A0AAN4YZ26"/>
<feature type="non-terminal residue" evidence="2">
    <location>
        <position position="307"/>
    </location>
</feature>
<evidence type="ECO:0000256" key="1">
    <source>
        <dbReference type="SAM" id="MobiDB-lite"/>
    </source>
</evidence>
<dbReference type="Proteomes" id="UP001328107">
    <property type="component" value="Unassembled WGS sequence"/>
</dbReference>
<name>A0AAN4YZ26_9BILA</name>
<dbReference type="EMBL" id="BTRK01000001">
    <property type="protein sequence ID" value="GMR31043.1"/>
    <property type="molecule type" value="Genomic_DNA"/>
</dbReference>
<evidence type="ECO:0000313" key="2">
    <source>
        <dbReference type="EMBL" id="GMR31043.1"/>
    </source>
</evidence>
<feature type="compositionally biased region" description="Basic and acidic residues" evidence="1">
    <location>
        <begin position="83"/>
        <end position="105"/>
    </location>
</feature>